<keyword evidence="3 7" id="KW-0067">ATP-binding</keyword>
<dbReference type="InParanoid" id="A0A3N0VEQ2"/>
<evidence type="ECO:0000256" key="1">
    <source>
        <dbReference type="ARBA" id="ARBA00022448"/>
    </source>
</evidence>
<evidence type="ECO:0000256" key="3">
    <source>
        <dbReference type="ARBA" id="ARBA00022840"/>
    </source>
</evidence>
<organism evidence="7 8">
    <name type="scientific">Stagnimonas aquatica</name>
    <dbReference type="NCBI Taxonomy" id="2689987"/>
    <lineage>
        <taxon>Bacteria</taxon>
        <taxon>Pseudomonadati</taxon>
        <taxon>Pseudomonadota</taxon>
        <taxon>Gammaproteobacteria</taxon>
        <taxon>Nevskiales</taxon>
        <taxon>Nevskiaceae</taxon>
        <taxon>Stagnimonas</taxon>
    </lineage>
</organism>
<dbReference type="PANTHER" id="PTHR42794">
    <property type="entry name" value="HEMIN IMPORT ATP-BINDING PROTEIN HMUV"/>
    <property type="match status" value="1"/>
</dbReference>
<protein>
    <submittedName>
        <fullName evidence="7">Heme ABC transporter ATP-binding protein</fullName>
    </submittedName>
</protein>
<keyword evidence="2" id="KW-0547">Nucleotide-binding</keyword>
<gene>
    <name evidence="7" type="ORF">ED208_09300</name>
</gene>
<dbReference type="InterPro" id="IPR017871">
    <property type="entry name" value="ABC_transporter-like_CS"/>
</dbReference>
<keyword evidence="1" id="KW-0813">Transport</keyword>
<dbReference type="PANTHER" id="PTHR42794:SF1">
    <property type="entry name" value="HEMIN IMPORT ATP-BINDING PROTEIN HMUV"/>
    <property type="match status" value="1"/>
</dbReference>
<dbReference type="Proteomes" id="UP000282106">
    <property type="component" value="Unassembled WGS sequence"/>
</dbReference>
<dbReference type="FunCoup" id="A0A3N0VEQ2">
    <property type="interactions" value="361"/>
</dbReference>
<dbReference type="InterPro" id="IPR027417">
    <property type="entry name" value="P-loop_NTPase"/>
</dbReference>
<keyword evidence="4" id="KW-1278">Translocase</keyword>
<dbReference type="CDD" id="cd03214">
    <property type="entry name" value="ABC_Iron-Siderophores_B12_Hemin"/>
    <property type="match status" value="1"/>
</dbReference>
<comment type="caution">
    <text evidence="7">The sequence shown here is derived from an EMBL/GenBank/DDBJ whole genome shotgun (WGS) entry which is preliminary data.</text>
</comment>
<dbReference type="InterPro" id="IPR003593">
    <property type="entry name" value="AAA+_ATPase"/>
</dbReference>
<evidence type="ECO:0000313" key="8">
    <source>
        <dbReference type="Proteomes" id="UP000282106"/>
    </source>
</evidence>
<evidence type="ECO:0000256" key="2">
    <source>
        <dbReference type="ARBA" id="ARBA00022741"/>
    </source>
</evidence>
<dbReference type="SUPFAM" id="SSF52540">
    <property type="entry name" value="P-loop containing nucleoside triphosphate hydrolases"/>
    <property type="match status" value="1"/>
</dbReference>
<evidence type="ECO:0000256" key="5">
    <source>
        <dbReference type="ARBA" id="ARBA00037066"/>
    </source>
</evidence>
<dbReference type="PROSITE" id="PS50893">
    <property type="entry name" value="ABC_TRANSPORTER_2"/>
    <property type="match status" value="1"/>
</dbReference>
<keyword evidence="8" id="KW-1185">Reference proteome</keyword>
<dbReference type="NCBIfam" id="NF010068">
    <property type="entry name" value="PRK13548.1"/>
    <property type="match status" value="1"/>
</dbReference>
<dbReference type="SMART" id="SM00382">
    <property type="entry name" value="AAA"/>
    <property type="match status" value="1"/>
</dbReference>
<dbReference type="PROSITE" id="PS00211">
    <property type="entry name" value="ABC_TRANSPORTER_1"/>
    <property type="match status" value="1"/>
</dbReference>
<sequence>MLIGRDLHWRFGGRRLLDGVSLTLRPGELHAVLGVNGAGKSTLLKLLAGDLHPSEGEVLLNQRPMRAWSLRQRARLRAVLPQGDNLRFAFSAREVVALGRQAAVSGSPAEEAALIDAALADADVLPLAERSYLQLSGGERQRVQLARVLAQLSQPPAREPVPGYLLLDEPTAALDLAHQHACMALLRRKLADGLGVLAVLHDINLAGRYADTVSLLHQGRMLAQGTPSEVLRPELLGRAYGSNLRFLPVGDPQRPHFDIAVADPD</sequence>
<evidence type="ECO:0000259" key="6">
    <source>
        <dbReference type="PROSITE" id="PS50893"/>
    </source>
</evidence>
<evidence type="ECO:0000313" key="7">
    <source>
        <dbReference type="EMBL" id="ROH91144.1"/>
    </source>
</evidence>
<accession>A0A3N0VEQ2</accession>
<feature type="domain" description="ABC transporter" evidence="6">
    <location>
        <begin position="2"/>
        <end position="243"/>
    </location>
</feature>
<dbReference type="GO" id="GO:0005524">
    <property type="term" value="F:ATP binding"/>
    <property type="evidence" value="ECO:0007669"/>
    <property type="project" value="UniProtKB-KW"/>
</dbReference>
<dbReference type="RefSeq" id="WP_123211599.1">
    <property type="nucleotide sequence ID" value="NZ_RJVO01000003.1"/>
</dbReference>
<dbReference type="EMBL" id="RJVO01000003">
    <property type="protein sequence ID" value="ROH91144.1"/>
    <property type="molecule type" value="Genomic_DNA"/>
</dbReference>
<evidence type="ECO:0000256" key="4">
    <source>
        <dbReference type="ARBA" id="ARBA00022967"/>
    </source>
</evidence>
<dbReference type="AlphaFoldDB" id="A0A3N0VEQ2"/>
<reference evidence="7 8" key="1">
    <citation type="submission" date="2018-10" db="EMBL/GenBank/DDBJ databases">
        <authorList>
            <person name="Chen W.-M."/>
        </authorList>
    </citation>
    <scope>NUCLEOTIDE SEQUENCE [LARGE SCALE GENOMIC DNA]</scope>
    <source>
        <strain evidence="7 8">THS-13</strain>
    </source>
</reference>
<dbReference type="Gene3D" id="3.40.50.300">
    <property type="entry name" value="P-loop containing nucleotide triphosphate hydrolases"/>
    <property type="match status" value="1"/>
</dbReference>
<dbReference type="InterPro" id="IPR003439">
    <property type="entry name" value="ABC_transporter-like_ATP-bd"/>
</dbReference>
<dbReference type="GO" id="GO:0016887">
    <property type="term" value="F:ATP hydrolysis activity"/>
    <property type="evidence" value="ECO:0007669"/>
    <property type="project" value="InterPro"/>
</dbReference>
<dbReference type="Pfam" id="PF00005">
    <property type="entry name" value="ABC_tran"/>
    <property type="match status" value="1"/>
</dbReference>
<proteinExistence type="predicted"/>
<comment type="function">
    <text evidence="5">Part of the ABC transporter complex HmuTUV involved in hemin import. Responsible for energy coupling to the transport system.</text>
</comment>
<name>A0A3N0VEQ2_9GAMM</name>